<dbReference type="STRING" id="37001.A0A1A9WV25"/>
<comment type="similarity">
    <text evidence="1">Belongs to the IF-3 family.</text>
</comment>
<evidence type="ECO:0000313" key="4">
    <source>
        <dbReference type="EnsemblMetazoa" id="GBRI033577-PA"/>
    </source>
</evidence>
<dbReference type="VEuPathDB" id="VectorBase:GBRI033577"/>
<dbReference type="GO" id="GO:0043022">
    <property type="term" value="F:ribosome binding"/>
    <property type="evidence" value="ECO:0007669"/>
    <property type="project" value="TreeGrafter"/>
</dbReference>
<name>A0A1A9WV25_9MUSC</name>
<dbReference type="PANTHER" id="PTHR10938">
    <property type="entry name" value="TRANSLATION INITIATION FACTOR IF-3"/>
    <property type="match status" value="1"/>
</dbReference>
<dbReference type="EnsemblMetazoa" id="GBRI033577-RA">
    <property type="protein sequence ID" value="GBRI033577-PA"/>
    <property type="gene ID" value="GBRI033577"/>
</dbReference>
<dbReference type="SUPFAM" id="SSF55200">
    <property type="entry name" value="Translation initiation factor IF3, C-terminal domain"/>
    <property type="match status" value="1"/>
</dbReference>
<sequence length="241" mass="27200">MSLLLKSIALLNNIRFLTKSENFRDVWRFQATVINTHLWKKQISTTPNEEKKAQNTAKITLIQNQNVSTVTTLEEAKNLAKRRSMHLVQIQKMDTKTQRPVYKLLTNAEMLSEELSDLKSKVSNTTPTTTIAKPTQKKADKSLSIGSRINEHDLNARLKNISKWLSKGHEVRILIQGMGGDTTNCDKIFKTIENFVKTPENITLGKIVQKHSKGTVIKFNILPLATTTISTESDKILSDDA</sequence>
<protein>
    <recommendedName>
        <fullName evidence="6">Translation initiation factor 3 N-terminal domain-containing protein</fullName>
    </recommendedName>
</protein>
<evidence type="ECO:0000256" key="2">
    <source>
        <dbReference type="ARBA" id="ARBA00022540"/>
    </source>
</evidence>
<dbReference type="Proteomes" id="UP000091820">
    <property type="component" value="Unassembled WGS sequence"/>
</dbReference>
<proteinExistence type="inferred from homology"/>
<reference evidence="5" key="1">
    <citation type="submission" date="2014-03" db="EMBL/GenBank/DDBJ databases">
        <authorList>
            <person name="Aksoy S."/>
            <person name="Warren W."/>
            <person name="Wilson R.K."/>
        </authorList>
    </citation>
    <scope>NUCLEOTIDE SEQUENCE [LARGE SCALE GENOMIC DNA]</scope>
    <source>
        <strain evidence="5">IAEA</strain>
    </source>
</reference>
<dbReference type="InterPro" id="IPR036788">
    <property type="entry name" value="T_IF-3_C_sf"/>
</dbReference>
<reference evidence="4" key="2">
    <citation type="submission" date="2020-05" db="UniProtKB">
        <authorList>
            <consortium name="EnsemblMetazoa"/>
        </authorList>
    </citation>
    <scope>IDENTIFICATION</scope>
    <source>
        <strain evidence="4">IAEA</strain>
    </source>
</reference>
<dbReference type="GO" id="GO:0003743">
    <property type="term" value="F:translation initiation factor activity"/>
    <property type="evidence" value="ECO:0007669"/>
    <property type="project" value="UniProtKB-KW"/>
</dbReference>
<evidence type="ECO:0000256" key="3">
    <source>
        <dbReference type="ARBA" id="ARBA00022917"/>
    </source>
</evidence>
<dbReference type="GO" id="GO:0032790">
    <property type="term" value="P:ribosome disassembly"/>
    <property type="evidence" value="ECO:0007669"/>
    <property type="project" value="TreeGrafter"/>
</dbReference>
<keyword evidence="3" id="KW-0648">Protein biosynthesis</keyword>
<organism evidence="4 5">
    <name type="scientific">Glossina brevipalpis</name>
    <dbReference type="NCBI Taxonomy" id="37001"/>
    <lineage>
        <taxon>Eukaryota</taxon>
        <taxon>Metazoa</taxon>
        <taxon>Ecdysozoa</taxon>
        <taxon>Arthropoda</taxon>
        <taxon>Hexapoda</taxon>
        <taxon>Insecta</taxon>
        <taxon>Pterygota</taxon>
        <taxon>Neoptera</taxon>
        <taxon>Endopterygota</taxon>
        <taxon>Diptera</taxon>
        <taxon>Brachycera</taxon>
        <taxon>Muscomorpha</taxon>
        <taxon>Hippoboscoidea</taxon>
        <taxon>Glossinidae</taxon>
        <taxon>Glossina</taxon>
    </lineage>
</organism>
<dbReference type="InterPro" id="IPR001288">
    <property type="entry name" value="Translation_initiation_fac_3"/>
</dbReference>
<dbReference type="GO" id="GO:0070124">
    <property type="term" value="P:mitochondrial translational initiation"/>
    <property type="evidence" value="ECO:0007669"/>
    <property type="project" value="TreeGrafter"/>
</dbReference>
<keyword evidence="5" id="KW-1185">Reference proteome</keyword>
<keyword evidence="2" id="KW-0396">Initiation factor</keyword>
<dbReference type="PANTHER" id="PTHR10938:SF0">
    <property type="entry name" value="TRANSLATION INITIATION FACTOR IF-3, MITOCHONDRIAL"/>
    <property type="match status" value="1"/>
</dbReference>
<dbReference type="Gene3D" id="3.30.110.10">
    <property type="entry name" value="Translation initiation factor 3 (IF-3), C-terminal domain"/>
    <property type="match status" value="1"/>
</dbReference>
<evidence type="ECO:0008006" key="6">
    <source>
        <dbReference type="Google" id="ProtNLM"/>
    </source>
</evidence>
<evidence type="ECO:0000313" key="5">
    <source>
        <dbReference type="Proteomes" id="UP000091820"/>
    </source>
</evidence>
<dbReference type="AlphaFoldDB" id="A0A1A9WV25"/>
<accession>A0A1A9WV25</accession>
<evidence type="ECO:0000256" key="1">
    <source>
        <dbReference type="ARBA" id="ARBA00005439"/>
    </source>
</evidence>
<dbReference type="GO" id="GO:0005739">
    <property type="term" value="C:mitochondrion"/>
    <property type="evidence" value="ECO:0007669"/>
    <property type="project" value="TreeGrafter"/>
</dbReference>